<name>A0A7J6QKF0_PEROL</name>
<dbReference type="AlphaFoldDB" id="A0A7J6QKF0"/>
<feature type="non-terminal residue" evidence="1">
    <location>
        <position position="110"/>
    </location>
</feature>
<feature type="non-terminal residue" evidence="1">
    <location>
        <position position="1"/>
    </location>
</feature>
<sequence>KKRNLAAFLDAHRRIWCRKTMVNRLPIIDIQVDGSSALEINLSDYAFVCGDFWCTVQIKDRLSLDDSENVFLLGMPFFAAHDFFIDYGSRLIGIRAPAEPVVKESFTTKA</sequence>
<evidence type="ECO:0000313" key="1">
    <source>
        <dbReference type="EMBL" id="KAF4708030.1"/>
    </source>
</evidence>
<accession>A0A7J6QKF0</accession>
<organism evidence="1 2">
    <name type="scientific">Perkinsus olseni</name>
    <name type="common">Perkinsus atlanticus</name>
    <dbReference type="NCBI Taxonomy" id="32597"/>
    <lineage>
        <taxon>Eukaryota</taxon>
        <taxon>Sar</taxon>
        <taxon>Alveolata</taxon>
        <taxon>Perkinsozoa</taxon>
        <taxon>Perkinsea</taxon>
        <taxon>Perkinsida</taxon>
        <taxon>Perkinsidae</taxon>
        <taxon>Perkinsus</taxon>
    </lineage>
</organism>
<dbReference type="Proteomes" id="UP000574390">
    <property type="component" value="Unassembled WGS sequence"/>
</dbReference>
<reference evidence="1 2" key="1">
    <citation type="submission" date="2020-04" db="EMBL/GenBank/DDBJ databases">
        <title>Perkinsus olseni comparative genomics.</title>
        <authorList>
            <person name="Bogema D.R."/>
        </authorList>
    </citation>
    <scope>NUCLEOTIDE SEQUENCE [LARGE SCALE GENOMIC DNA]</scope>
    <source>
        <strain evidence="1">ATCC PRA-205</strain>
    </source>
</reference>
<evidence type="ECO:0000313" key="2">
    <source>
        <dbReference type="Proteomes" id="UP000574390"/>
    </source>
</evidence>
<comment type="caution">
    <text evidence="1">The sequence shown here is derived from an EMBL/GenBank/DDBJ whole genome shotgun (WGS) entry which is preliminary data.</text>
</comment>
<dbReference type="EMBL" id="JABANM010029419">
    <property type="protein sequence ID" value="KAF4708030.1"/>
    <property type="molecule type" value="Genomic_DNA"/>
</dbReference>
<proteinExistence type="predicted"/>
<protein>
    <submittedName>
        <fullName evidence="1">Uncharacterized protein</fullName>
    </submittedName>
</protein>
<gene>
    <name evidence="1" type="ORF">FOZ62_011246</name>
</gene>